<dbReference type="InterPro" id="IPR011765">
    <property type="entry name" value="Pept_M16_N"/>
</dbReference>
<evidence type="ECO:0008006" key="14">
    <source>
        <dbReference type="Google" id="ProtNLM"/>
    </source>
</evidence>
<evidence type="ECO:0000256" key="5">
    <source>
        <dbReference type="ARBA" id="ARBA00022801"/>
    </source>
</evidence>
<evidence type="ECO:0000256" key="6">
    <source>
        <dbReference type="ARBA" id="ARBA00022833"/>
    </source>
</evidence>
<accession>A0A4U5M666</accession>
<feature type="domain" description="Peptidase M16 C-terminal" evidence="10">
    <location>
        <begin position="197"/>
        <end position="353"/>
    </location>
</feature>
<keyword evidence="5" id="KW-0378">Hydrolase</keyword>
<dbReference type="PANTHER" id="PTHR43690:SF18">
    <property type="entry name" value="INSULIN-DEGRADING ENZYME-RELATED"/>
    <property type="match status" value="1"/>
</dbReference>
<sequence>MEGASEEVALRTNSIWKNPFDNNQYRGIELANGLRALLVSGSRTGMSAAAMSVKVGSLMDPIDYQGLAHFCEHMVAAGGSQKYPDENGFKTFVESNYGHFNAFTESDKTSYVFEVPSGCFEEALDRFSQCFVSPVFTESLAEREVKAVDSEFWKTANEDFEKLEAVRKALSKRGHDYRKLACGNSKTLRTVPGRTLKQAVKTFHETHYSANLMTLCVIDNKPLDEMEETLKTLDFHKIPNKNLETKLAGNDSFLILEFPTDDFDQFYSSQPADYVVQLINCSLQGGLAANLKKRYSIGYLLAEQRTIARGFGLFSVQITINWLKHVPEMLELVFSYIGHLKRVGVQEWIHKEILSLRMLKEQRSKISESERAKELSTALGTVPFEDVLKKGFADSFDEGTINRVLDHLDPYNMNCVVISSEKDDTNYSLRDEYYDFMYKKSKILERKKMSFRVAMEKSNGTWSLPDRNPYLVGKPNFEHIEYFKTKVRTIRDDEFVNVRHQQRCYPNKPKLEIGISVVLPSLCDDLQEFSLAYLFTQFFKFAFSEELYHAELAEITFYMKTTMRGFTIHCTGLDRRLVHFVESLFEKLASFKPECSIYCKQPLQPYDKVRMLLNCTLFEKHWSFEDPRIQDLTRTDVKDFATRVWNVFRLEFAVVGNLTQEETQKMAENVLETVQKKHPLSRSFREEEVPRNRCAKIEGRILRVEHVEKDNPMTQSCVLFYIPVEDEDSANLELLAKIMASSSFTILRTREQLGYTVFSRKYITCATQGIAIVVQGGYNPHFVERRIEAFLVTLREEIENMGKEEFDDRAESVADYIQAKKDRLYVEDEALLWTDFPEFQFSEEDSEETKRKAKSSQVLKTTKRELLDFFDRRIAAESKERRSVVSIHMRSNAPLLEDDGRKRRKEDNEKQEEWMEHKKQRKASQS</sequence>
<dbReference type="EMBL" id="AZBU02000009">
    <property type="protein sequence ID" value="TKR64347.1"/>
    <property type="molecule type" value="Genomic_DNA"/>
</dbReference>
<evidence type="ECO:0000256" key="1">
    <source>
        <dbReference type="ARBA" id="ARBA00001947"/>
    </source>
</evidence>
<evidence type="ECO:0000256" key="7">
    <source>
        <dbReference type="ARBA" id="ARBA00023049"/>
    </source>
</evidence>
<comment type="caution">
    <text evidence="12">The sequence shown here is derived from an EMBL/GenBank/DDBJ whole genome shotgun (WGS) entry which is preliminary data.</text>
</comment>
<feature type="domain" description="Peptidase M16 C-terminal" evidence="10">
    <location>
        <begin position="631"/>
        <end position="808"/>
    </location>
</feature>
<keyword evidence="3" id="KW-0645">Protease</keyword>
<evidence type="ECO:0000256" key="4">
    <source>
        <dbReference type="ARBA" id="ARBA00022723"/>
    </source>
</evidence>
<feature type="domain" description="Peptidase M16 N-terminal" evidence="9">
    <location>
        <begin position="40"/>
        <end position="159"/>
    </location>
</feature>
<dbReference type="GO" id="GO:0051603">
    <property type="term" value="P:proteolysis involved in protein catabolic process"/>
    <property type="evidence" value="ECO:0007669"/>
    <property type="project" value="TreeGrafter"/>
</dbReference>
<dbReference type="Proteomes" id="UP000298663">
    <property type="component" value="Unassembled WGS sequence"/>
</dbReference>
<dbReference type="GO" id="GO:0004222">
    <property type="term" value="F:metalloendopeptidase activity"/>
    <property type="evidence" value="ECO:0007669"/>
    <property type="project" value="TreeGrafter"/>
</dbReference>
<evidence type="ECO:0000256" key="3">
    <source>
        <dbReference type="ARBA" id="ARBA00022670"/>
    </source>
</evidence>
<dbReference type="FunFam" id="3.30.830.10:FF:000012">
    <property type="entry name" value="Protease 3"/>
    <property type="match status" value="1"/>
</dbReference>
<dbReference type="AlphaFoldDB" id="A0A4U5M666"/>
<dbReference type="InterPro" id="IPR050626">
    <property type="entry name" value="Peptidase_M16"/>
</dbReference>
<keyword evidence="13" id="KW-1185">Reference proteome</keyword>
<dbReference type="Pfam" id="PF16187">
    <property type="entry name" value="Peptidase_M16_M"/>
    <property type="match status" value="1"/>
</dbReference>
<dbReference type="SUPFAM" id="SSF63411">
    <property type="entry name" value="LuxS/MPP-like metallohydrolase"/>
    <property type="match status" value="4"/>
</dbReference>
<evidence type="ECO:0000259" key="11">
    <source>
        <dbReference type="Pfam" id="PF16187"/>
    </source>
</evidence>
<dbReference type="Pfam" id="PF05193">
    <property type="entry name" value="Peptidase_M16_C"/>
    <property type="match status" value="2"/>
</dbReference>
<dbReference type="Pfam" id="PF00675">
    <property type="entry name" value="Peptidase_M16"/>
    <property type="match status" value="1"/>
</dbReference>
<comment type="cofactor">
    <cofactor evidence="1">
        <name>Zn(2+)</name>
        <dbReference type="ChEBI" id="CHEBI:29105"/>
    </cofactor>
</comment>
<dbReference type="GO" id="GO:0005829">
    <property type="term" value="C:cytosol"/>
    <property type="evidence" value="ECO:0007669"/>
    <property type="project" value="TreeGrafter"/>
</dbReference>
<feature type="compositionally biased region" description="Basic and acidic residues" evidence="8">
    <location>
        <begin position="898"/>
        <end position="917"/>
    </location>
</feature>
<protein>
    <recommendedName>
        <fullName evidence="14">Peptidase M16 N-terminal domain-containing protein</fullName>
    </recommendedName>
</protein>
<evidence type="ECO:0000313" key="12">
    <source>
        <dbReference type="EMBL" id="TKR64347.1"/>
    </source>
</evidence>
<dbReference type="GO" id="GO:0005739">
    <property type="term" value="C:mitochondrion"/>
    <property type="evidence" value="ECO:0007669"/>
    <property type="project" value="TreeGrafter"/>
</dbReference>
<evidence type="ECO:0000256" key="8">
    <source>
        <dbReference type="SAM" id="MobiDB-lite"/>
    </source>
</evidence>
<dbReference type="OrthoDB" id="7784541at2759"/>
<feature type="domain" description="Peptidase M16 middle/third" evidence="11">
    <location>
        <begin position="364"/>
        <end position="594"/>
    </location>
</feature>
<keyword evidence="4" id="KW-0479">Metal-binding</keyword>
<evidence type="ECO:0000256" key="2">
    <source>
        <dbReference type="ARBA" id="ARBA00007261"/>
    </source>
</evidence>
<name>A0A4U5M666_STECR</name>
<gene>
    <name evidence="12" type="ORF">L596_024901</name>
</gene>
<reference evidence="12 13" key="2">
    <citation type="journal article" date="2019" name="G3 (Bethesda)">
        <title>Hybrid Assembly of the Genome of the Entomopathogenic Nematode Steinernema carpocapsae Identifies the X-Chromosome.</title>
        <authorList>
            <person name="Serra L."/>
            <person name="Macchietto M."/>
            <person name="Macias-Munoz A."/>
            <person name="McGill C.J."/>
            <person name="Rodriguez I.M."/>
            <person name="Rodriguez B."/>
            <person name="Murad R."/>
            <person name="Mortazavi A."/>
        </authorList>
    </citation>
    <scope>NUCLEOTIDE SEQUENCE [LARGE SCALE GENOMIC DNA]</scope>
    <source>
        <strain evidence="12 13">ALL</strain>
    </source>
</reference>
<dbReference type="GO" id="GO:0043171">
    <property type="term" value="P:peptide catabolic process"/>
    <property type="evidence" value="ECO:0007669"/>
    <property type="project" value="TreeGrafter"/>
</dbReference>
<dbReference type="GO" id="GO:0046872">
    <property type="term" value="F:metal ion binding"/>
    <property type="evidence" value="ECO:0007669"/>
    <property type="project" value="UniProtKB-KW"/>
</dbReference>
<evidence type="ECO:0000313" key="13">
    <source>
        <dbReference type="Proteomes" id="UP000298663"/>
    </source>
</evidence>
<dbReference type="STRING" id="34508.A0A4U5M666"/>
<dbReference type="InterPro" id="IPR007863">
    <property type="entry name" value="Peptidase_M16_C"/>
</dbReference>
<dbReference type="PANTHER" id="PTHR43690">
    <property type="entry name" value="NARDILYSIN"/>
    <property type="match status" value="1"/>
</dbReference>
<feature type="region of interest" description="Disordered" evidence="8">
    <location>
        <begin position="881"/>
        <end position="926"/>
    </location>
</feature>
<keyword evidence="6" id="KW-0862">Zinc</keyword>
<dbReference type="InterPro" id="IPR032632">
    <property type="entry name" value="Peptidase_M16_M"/>
</dbReference>
<dbReference type="InterPro" id="IPR011249">
    <property type="entry name" value="Metalloenz_LuxS/M16"/>
</dbReference>
<dbReference type="Gene3D" id="3.30.830.10">
    <property type="entry name" value="Metalloenzyme, LuxS/M16 peptidase-like"/>
    <property type="match status" value="4"/>
</dbReference>
<keyword evidence="7" id="KW-0482">Metalloprotease</keyword>
<organism evidence="12 13">
    <name type="scientific">Steinernema carpocapsae</name>
    <name type="common">Entomopathogenic nematode</name>
    <dbReference type="NCBI Taxonomy" id="34508"/>
    <lineage>
        <taxon>Eukaryota</taxon>
        <taxon>Metazoa</taxon>
        <taxon>Ecdysozoa</taxon>
        <taxon>Nematoda</taxon>
        <taxon>Chromadorea</taxon>
        <taxon>Rhabditida</taxon>
        <taxon>Tylenchina</taxon>
        <taxon>Panagrolaimomorpha</taxon>
        <taxon>Strongyloidoidea</taxon>
        <taxon>Steinernematidae</taxon>
        <taxon>Steinernema</taxon>
    </lineage>
</organism>
<comment type="similarity">
    <text evidence="2">Belongs to the peptidase M16 family.</text>
</comment>
<evidence type="ECO:0000259" key="9">
    <source>
        <dbReference type="Pfam" id="PF00675"/>
    </source>
</evidence>
<reference evidence="12 13" key="1">
    <citation type="journal article" date="2015" name="Genome Biol.">
        <title>Comparative genomics of Steinernema reveals deeply conserved gene regulatory networks.</title>
        <authorList>
            <person name="Dillman A.R."/>
            <person name="Macchietto M."/>
            <person name="Porter C.F."/>
            <person name="Rogers A."/>
            <person name="Williams B."/>
            <person name="Antoshechkin I."/>
            <person name="Lee M.M."/>
            <person name="Goodwin Z."/>
            <person name="Lu X."/>
            <person name="Lewis E.E."/>
            <person name="Goodrich-Blair H."/>
            <person name="Stock S.P."/>
            <person name="Adams B.J."/>
            <person name="Sternberg P.W."/>
            <person name="Mortazavi A."/>
        </authorList>
    </citation>
    <scope>NUCLEOTIDE SEQUENCE [LARGE SCALE GENOMIC DNA]</scope>
    <source>
        <strain evidence="12 13">ALL</strain>
    </source>
</reference>
<proteinExistence type="inferred from homology"/>
<evidence type="ECO:0000259" key="10">
    <source>
        <dbReference type="Pfam" id="PF05193"/>
    </source>
</evidence>